<dbReference type="CDD" id="cd00761">
    <property type="entry name" value="Glyco_tranf_GTA_type"/>
    <property type="match status" value="1"/>
</dbReference>
<evidence type="ECO:0000256" key="1">
    <source>
        <dbReference type="ARBA" id="ARBA00022679"/>
    </source>
</evidence>
<feature type="domain" description="Galactosyltransferase C-terminal" evidence="3">
    <location>
        <begin position="135"/>
        <end position="184"/>
    </location>
</feature>
<evidence type="ECO:0000259" key="2">
    <source>
        <dbReference type="Pfam" id="PF00535"/>
    </source>
</evidence>
<dbReference type="RefSeq" id="WP_158267150.1">
    <property type="nucleotide sequence ID" value="NZ_PYAW01000007.1"/>
</dbReference>
<dbReference type="PANTHER" id="PTHR43685">
    <property type="entry name" value="GLYCOSYLTRANSFERASE"/>
    <property type="match status" value="1"/>
</dbReference>
<organism evidence="4 5">
    <name type="scientific">Chitinophaga niastensis</name>
    <dbReference type="NCBI Taxonomy" id="536980"/>
    <lineage>
        <taxon>Bacteria</taxon>
        <taxon>Pseudomonadati</taxon>
        <taxon>Bacteroidota</taxon>
        <taxon>Chitinophagia</taxon>
        <taxon>Chitinophagales</taxon>
        <taxon>Chitinophagaceae</taxon>
        <taxon>Chitinophaga</taxon>
    </lineage>
</organism>
<feature type="domain" description="Glycosyltransferase 2-like" evidence="2">
    <location>
        <begin position="37"/>
        <end position="131"/>
    </location>
</feature>
<reference evidence="4 5" key="1">
    <citation type="submission" date="2018-03" db="EMBL/GenBank/DDBJ databases">
        <title>Genomic Encyclopedia of Archaeal and Bacterial Type Strains, Phase II (KMG-II): from individual species to whole genera.</title>
        <authorList>
            <person name="Goeker M."/>
        </authorList>
    </citation>
    <scope>NUCLEOTIDE SEQUENCE [LARGE SCALE GENOMIC DNA]</scope>
    <source>
        <strain evidence="4 5">DSM 24859</strain>
    </source>
</reference>
<dbReference type="Gene3D" id="3.90.550.10">
    <property type="entry name" value="Spore Coat Polysaccharide Biosynthesis Protein SpsA, Chain A"/>
    <property type="match status" value="1"/>
</dbReference>
<dbReference type="SUPFAM" id="SSF53448">
    <property type="entry name" value="Nucleotide-diphospho-sugar transferases"/>
    <property type="match status" value="1"/>
</dbReference>
<evidence type="ECO:0000313" key="5">
    <source>
        <dbReference type="Proteomes" id="UP000240971"/>
    </source>
</evidence>
<evidence type="ECO:0000313" key="4">
    <source>
        <dbReference type="EMBL" id="PSL43871.1"/>
    </source>
</evidence>
<dbReference type="OrthoDB" id="6717394at2"/>
<dbReference type="Proteomes" id="UP000240971">
    <property type="component" value="Unassembled WGS sequence"/>
</dbReference>
<name>A0A2P8HCN3_CHINA</name>
<keyword evidence="5" id="KW-1185">Reference proteome</keyword>
<dbReference type="AlphaFoldDB" id="A0A2P8HCN3"/>
<dbReference type="InterPro" id="IPR027791">
    <property type="entry name" value="Galactosyl_T_C"/>
</dbReference>
<evidence type="ECO:0000259" key="3">
    <source>
        <dbReference type="Pfam" id="PF02709"/>
    </source>
</evidence>
<dbReference type="InterPro" id="IPR050834">
    <property type="entry name" value="Glycosyltransf_2"/>
</dbReference>
<sequence length="366" mass="42256">MTPSTHEMLSISYCTVSMNRIEQVKVTLPLNIKENERFSNLKFLLLDYNSSDGLEEWVRENLEEHILSGKLTYYKYHDAPFFNASHSRNMLFRLSKNDIICNVDADNIVYGEFTEHIMAQYRRNPEVLIVTDLSKEKYDMRDAVGRFCCRRNDFIQVGGYDESIVGYGFEDVDLYKRISRLGREKCVIDNAGLLAVLNHSDEERVVNDWLVQKHHAIFIGSKEGGLELLILTDDRRYIRGTAITGRYEKENFQFGYDEGPCGEWEHNADGTFTLRPTGGETLQLQVIDEKENYLLSGQGEQLYLMRLTETEGVNKAVMLYRMSVNQEIYQKNIANNHLTANSKGFGFGLVYQNFDTQTPIDLSQFS</sequence>
<proteinExistence type="predicted"/>
<gene>
    <name evidence="4" type="ORF">CLV51_107182</name>
</gene>
<dbReference type="PANTHER" id="PTHR43685:SF2">
    <property type="entry name" value="GLYCOSYLTRANSFERASE 2-LIKE DOMAIN-CONTAINING PROTEIN"/>
    <property type="match status" value="1"/>
</dbReference>
<comment type="caution">
    <text evidence="4">The sequence shown here is derived from an EMBL/GenBank/DDBJ whole genome shotgun (WGS) entry which is preliminary data.</text>
</comment>
<dbReference type="GO" id="GO:0016740">
    <property type="term" value="F:transferase activity"/>
    <property type="evidence" value="ECO:0007669"/>
    <property type="project" value="UniProtKB-KW"/>
</dbReference>
<dbReference type="EMBL" id="PYAW01000007">
    <property type="protein sequence ID" value="PSL43871.1"/>
    <property type="molecule type" value="Genomic_DNA"/>
</dbReference>
<keyword evidence="1 4" id="KW-0808">Transferase</keyword>
<dbReference type="InterPro" id="IPR001173">
    <property type="entry name" value="Glyco_trans_2-like"/>
</dbReference>
<dbReference type="Pfam" id="PF00535">
    <property type="entry name" value="Glycos_transf_2"/>
    <property type="match status" value="1"/>
</dbReference>
<dbReference type="Pfam" id="PF02709">
    <property type="entry name" value="Glyco_transf_7C"/>
    <property type="match status" value="1"/>
</dbReference>
<protein>
    <submittedName>
        <fullName evidence="4">Glycosyl transferase family 2</fullName>
    </submittedName>
</protein>
<accession>A0A2P8HCN3</accession>
<dbReference type="InterPro" id="IPR029044">
    <property type="entry name" value="Nucleotide-diphossugar_trans"/>
</dbReference>